<organism evidence="9 10">
    <name type="scientific">Dissulfurirhabdus thermomarina</name>
    <dbReference type="NCBI Taxonomy" id="1765737"/>
    <lineage>
        <taxon>Bacteria</taxon>
        <taxon>Deltaproteobacteria</taxon>
        <taxon>Dissulfurirhabdaceae</taxon>
        <taxon>Dissulfurirhabdus</taxon>
    </lineage>
</organism>
<keyword evidence="5 7" id="KW-0687">Ribonucleoprotein</keyword>
<dbReference type="EMBL" id="JAAGRR010000114">
    <property type="protein sequence ID" value="NDY43051.1"/>
    <property type="molecule type" value="Genomic_DNA"/>
</dbReference>
<keyword evidence="3 7" id="KW-0694">RNA-binding</keyword>
<dbReference type="AlphaFoldDB" id="A0A6N9TP46"/>
<dbReference type="Proteomes" id="UP000469346">
    <property type="component" value="Unassembled WGS sequence"/>
</dbReference>
<comment type="similarity">
    <text evidence="1 7">Belongs to the bacterial ribosomal protein bS20 family.</text>
</comment>
<evidence type="ECO:0000256" key="4">
    <source>
        <dbReference type="ARBA" id="ARBA00022980"/>
    </source>
</evidence>
<keyword evidence="2 7" id="KW-0699">rRNA-binding</keyword>
<comment type="caution">
    <text evidence="9">The sequence shown here is derived from an EMBL/GenBank/DDBJ whole genome shotgun (WGS) entry which is preliminary data.</text>
</comment>
<evidence type="ECO:0000256" key="6">
    <source>
        <dbReference type="ARBA" id="ARBA00035136"/>
    </source>
</evidence>
<evidence type="ECO:0000256" key="5">
    <source>
        <dbReference type="ARBA" id="ARBA00023274"/>
    </source>
</evidence>
<dbReference type="NCBIfam" id="TIGR00029">
    <property type="entry name" value="S20"/>
    <property type="match status" value="1"/>
</dbReference>
<dbReference type="RefSeq" id="WP_163299170.1">
    <property type="nucleotide sequence ID" value="NZ_JAAGRR010000114.1"/>
</dbReference>
<gene>
    <name evidence="7 9" type="primary">rpsT</name>
    <name evidence="9" type="ORF">G3N55_09375</name>
</gene>
<evidence type="ECO:0000256" key="3">
    <source>
        <dbReference type="ARBA" id="ARBA00022884"/>
    </source>
</evidence>
<dbReference type="GO" id="GO:0003735">
    <property type="term" value="F:structural constituent of ribosome"/>
    <property type="evidence" value="ECO:0007669"/>
    <property type="project" value="InterPro"/>
</dbReference>
<proteinExistence type="inferred from homology"/>
<dbReference type="SUPFAM" id="SSF46992">
    <property type="entry name" value="Ribosomal protein S20"/>
    <property type="match status" value="1"/>
</dbReference>
<feature type="region of interest" description="Disordered" evidence="8">
    <location>
        <begin position="1"/>
        <end position="25"/>
    </location>
</feature>
<dbReference type="PANTHER" id="PTHR33398">
    <property type="entry name" value="30S RIBOSOMAL PROTEIN S20"/>
    <property type="match status" value="1"/>
</dbReference>
<sequence>MANHKSALKRDRQSKARRLRNKARKTRVKNLVKSVQAAIAERKPEEARQLLRLAQKTLDKTAAKGTIHWRAAARKVARLSRKVHALVSAG</sequence>
<dbReference type="InterPro" id="IPR002583">
    <property type="entry name" value="Ribosomal_bS20"/>
</dbReference>
<reference evidence="9 10" key="1">
    <citation type="submission" date="2020-02" db="EMBL/GenBank/DDBJ databases">
        <title>Comparative genomics of sulfur disproportionating microorganisms.</title>
        <authorList>
            <person name="Ward L.M."/>
            <person name="Bertran E."/>
            <person name="Johnston D.T."/>
        </authorList>
    </citation>
    <scope>NUCLEOTIDE SEQUENCE [LARGE SCALE GENOMIC DNA]</scope>
    <source>
        <strain evidence="9 10">DSM 100025</strain>
    </source>
</reference>
<keyword evidence="10" id="KW-1185">Reference proteome</keyword>
<dbReference type="PANTHER" id="PTHR33398:SF1">
    <property type="entry name" value="SMALL RIBOSOMAL SUBUNIT PROTEIN BS20C"/>
    <property type="match status" value="1"/>
</dbReference>
<dbReference type="InterPro" id="IPR036510">
    <property type="entry name" value="Ribosomal_bS20_sf"/>
</dbReference>
<protein>
    <recommendedName>
        <fullName evidence="6 7">Small ribosomal subunit protein bS20</fullName>
    </recommendedName>
</protein>
<evidence type="ECO:0000256" key="7">
    <source>
        <dbReference type="HAMAP-Rule" id="MF_00500"/>
    </source>
</evidence>
<dbReference type="HAMAP" id="MF_00500">
    <property type="entry name" value="Ribosomal_bS20"/>
    <property type="match status" value="1"/>
</dbReference>
<evidence type="ECO:0000313" key="9">
    <source>
        <dbReference type="EMBL" id="NDY43051.1"/>
    </source>
</evidence>
<accession>A0A6N9TP46</accession>
<dbReference type="GO" id="GO:0006412">
    <property type="term" value="P:translation"/>
    <property type="evidence" value="ECO:0007669"/>
    <property type="project" value="UniProtKB-UniRule"/>
</dbReference>
<evidence type="ECO:0000313" key="10">
    <source>
        <dbReference type="Proteomes" id="UP000469346"/>
    </source>
</evidence>
<evidence type="ECO:0000256" key="2">
    <source>
        <dbReference type="ARBA" id="ARBA00022730"/>
    </source>
</evidence>
<feature type="compositionally biased region" description="Basic residues" evidence="8">
    <location>
        <begin position="15"/>
        <end position="25"/>
    </location>
</feature>
<evidence type="ECO:0000256" key="8">
    <source>
        <dbReference type="SAM" id="MobiDB-lite"/>
    </source>
</evidence>
<dbReference type="Pfam" id="PF01649">
    <property type="entry name" value="Ribosomal_S20p"/>
    <property type="match status" value="1"/>
</dbReference>
<evidence type="ECO:0000256" key="1">
    <source>
        <dbReference type="ARBA" id="ARBA00007634"/>
    </source>
</evidence>
<dbReference type="Gene3D" id="1.20.58.110">
    <property type="entry name" value="Ribosomal protein S20"/>
    <property type="match status" value="1"/>
</dbReference>
<keyword evidence="4 7" id="KW-0689">Ribosomal protein</keyword>
<name>A0A6N9TP46_DISTH</name>
<dbReference type="GO" id="GO:0015935">
    <property type="term" value="C:small ribosomal subunit"/>
    <property type="evidence" value="ECO:0007669"/>
    <property type="project" value="TreeGrafter"/>
</dbReference>
<comment type="function">
    <text evidence="7">Binds directly to 16S ribosomal RNA.</text>
</comment>
<dbReference type="GO" id="GO:0070181">
    <property type="term" value="F:small ribosomal subunit rRNA binding"/>
    <property type="evidence" value="ECO:0007669"/>
    <property type="project" value="TreeGrafter"/>
</dbReference>